<sequence>MDREKTITARDVELLNKEKLALANEKTRHETAKQDLQLEIERLKGNLNVLKHIGGDEDEAFNKKMDEMSKKLEDKEGELESLKDLNHALVFMQRKSNDELQEGRQELIEGLIEMSGRALIGVKRIGEFDNKPFHDAWKRKYGNSDSVQATLMCTTWEEFLRDPNWHPYKIIKVGNNEQ</sequence>
<organism evidence="3 4">
    <name type="scientific">Papaver nudicaule</name>
    <name type="common">Iceland poppy</name>
    <dbReference type="NCBI Taxonomy" id="74823"/>
    <lineage>
        <taxon>Eukaryota</taxon>
        <taxon>Viridiplantae</taxon>
        <taxon>Streptophyta</taxon>
        <taxon>Embryophyta</taxon>
        <taxon>Tracheophyta</taxon>
        <taxon>Spermatophyta</taxon>
        <taxon>Magnoliopsida</taxon>
        <taxon>Ranunculales</taxon>
        <taxon>Papaveraceae</taxon>
        <taxon>Papaveroideae</taxon>
        <taxon>Papaver</taxon>
    </lineage>
</organism>
<dbReference type="Pfam" id="PF03469">
    <property type="entry name" value="XH"/>
    <property type="match status" value="1"/>
</dbReference>
<reference evidence="3" key="1">
    <citation type="submission" date="2022-03" db="EMBL/GenBank/DDBJ databases">
        <title>A functionally conserved STORR gene fusion in Papaver species that diverged 16.8 million years ago.</title>
        <authorList>
            <person name="Catania T."/>
        </authorList>
    </citation>
    <scope>NUCLEOTIDE SEQUENCE</scope>
    <source>
        <strain evidence="3">S-191538</strain>
    </source>
</reference>
<dbReference type="Proteomes" id="UP001177140">
    <property type="component" value="Unassembled WGS sequence"/>
</dbReference>
<comment type="caution">
    <text evidence="3">The sequence shown here is derived from an EMBL/GenBank/DDBJ whole genome shotgun (WGS) entry which is preliminary data.</text>
</comment>
<dbReference type="EMBL" id="JAJJMA010130097">
    <property type="protein sequence ID" value="MCL7033046.1"/>
    <property type="molecule type" value="Genomic_DNA"/>
</dbReference>
<accession>A0AA41SA63</accession>
<dbReference type="InterPro" id="IPR005379">
    <property type="entry name" value="FDM1-5/IDN2_XH"/>
</dbReference>
<gene>
    <name evidence="3" type="ORF">MKW94_023680</name>
</gene>
<dbReference type="AlphaFoldDB" id="A0AA41SA63"/>
<evidence type="ECO:0000313" key="3">
    <source>
        <dbReference type="EMBL" id="MCL7033046.1"/>
    </source>
</evidence>
<dbReference type="PANTHER" id="PTHR21596">
    <property type="entry name" value="RIBONUCLEASE P SUBUNIT P38"/>
    <property type="match status" value="1"/>
</dbReference>
<feature type="non-terminal residue" evidence="3">
    <location>
        <position position="178"/>
    </location>
</feature>
<evidence type="ECO:0000256" key="1">
    <source>
        <dbReference type="SAM" id="Coils"/>
    </source>
</evidence>
<feature type="domain" description="Factor of DNA methylation 1-5/IDN2" evidence="2">
    <location>
        <begin position="123"/>
        <end position="177"/>
    </location>
</feature>
<name>A0AA41SA63_PAPNU</name>
<protein>
    <recommendedName>
        <fullName evidence="2">Factor of DNA methylation 1-5/IDN2 domain-containing protein</fullName>
    </recommendedName>
</protein>
<dbReference type="GO" id="GO:0080188">
    <property type="term" value="P:gene silencing by siRNA-directed DNA methylation"/>
    <property type="evidence" value="ECO:0007669"/>
    <property type="project" value="InterPro"/>
</dbReference>
<keyword evidence="4" id="KW-1185">Reference proteome</keyword>
<dbReference type="InterPro" id="IPR045177">
    <property type="entry name" value="FDM1-5/IDN2"/>
</dbReference>
<proteinExistence type="predicted"/>
<evidence type="ECO:0000313" key="4">
    <source>
        <dbReference type="Proteomes" id="UP001177140"/>
    </source>
</evidence>
<keyword evidence="1" id="KW-0175">Coiled coil</keyword>
<evidence type="ECO:0000259" key="2">
    <source>
        <dbReference type="Pfam" id="PF03469"/>
    </source>
</evidence>
<feature type="coiled-coil region" evidence="1">
    <location>
        <begin position="26"/>
        <end position="85"/>
    </location>
</feature>
<dbReference type="PANTHER" id="PTHR21596:SF3">
    <property type="entry name" value="FACTOR OF DNA METHYLATION 1-RELATED"/>
    <property type="match status" value="1"/>
</dbReference>